<dbReference type="Proteomes" id="UP001372834">
    <property type="component" value="Unassembled WGS sequence"/>
</dbReference>
<sequence>MEVSQDGDNEEIVTNFCWSRFQGRLIENTKGQFLSDLGFISGSLYTGTYVNQIRSAFDNVTKTKVAIKKISPFEHQTYCQRTLREIKILTRFKHENLLSGYLLGREMEMLLRSNFGIEREWEITGIVGKTALSNLWVPGASCRVTGAQESLRNF</sequence>
<organism evidence="1 2">
    <name type="scientific">Polyplax serrata</name>
    <name type="common">Common mouse louse</name>
    <dbReference type="NCBI Taxonomy" id="468196"/>
    <lineage>
        <taxon>Eukaryota</taxon>
        <taxon>Metazoa</taxon>
        <taxon>Ecdysozoa</taxon>
        <taxon>Arthropoda</taxon>
        <taxon>Hexapoda</taxon>
        <taxon>Insecta</taxon>
        <taxon>Pterygota</taxon>
        <taxon>Neoptera</taxon>
        <taxon>Paraneoptera</taxon>
        <taxon>Psocodea</taxon>
        <taxon>Troctomorpha</taxon>
        <taxon>Phthiraptera</taxon>
        <taxon>Anoplura</taxon>
        <taxon>Polyplacidae</taxon>
        <taxon>Polyplax</taxon>
    </lineage>
</organism>
<dbReference type="SUPFAM" id="SSF56112">
    <property type="entry name" value="Protein kinase-like (PK-like)"/>
    <property type="match status" value="1"/>
</dbReference>
<dbReference type="AlphaFoldDB" id="A0AAN8S5H9"/>
<name>A0AAN8S5H9_POLSC</name>
<comment type="caution">
    <text evidence="1">The sequence shown here is derived from an EMBL/GenBank/DDBJ whole genome shotgun (WGS) entry which is preliminary data.</text>
</comment>
<dbReference type="EMBL" id="JAWJWE010000037">
    <property type="protein sequence ID" value="KAK6626202.1"/>
    <property type="molecule type" value="Genomic_DNA"/>
</dbReference>
<accession>A0AAN8S5H9</accession>
<gene>
    <name evidence="1" type="ORF">RUM43_006508</name>
</gene>
<reference evidence="1 2" key="1">
    <citation type="submission" date="2023-10" db="EMBL/GenBank/DDBJ databases">
        <title>Genomes of two closely related lineages of the louse Polyplax serrata with different host specificities.</title>
        <authorList>
            <person name="Martinu J."/>
            <person name="Tarabai H."/>
            <person name="Stefka J."/>
            <person name="Hypsa V."/>
        </authorList>
    </citation>
    <scope>NUCLEOTIDE SEQUENCE [LARGE SCALE GENOMIC DNA]</scope>
    <source>
        <strain evidence="1">HR10_N</strain>
    </source>
</reference>
<proteinExistence type="predicted"/>
<dbReference type="Gene3D" id="3.30.200.20">
    <property type="entry name" value="Phosphorylase Kinase, domain 1"/>
    <property type="match status" value="1"/>
</dbReference>
<evidence type="ECO:0000313" key="2">
    <source>
        <dbReference type="Proteomes" id="UP001372834"/>
    </source>
</evidence>
<dbReference type="InterPro" id="IPR011009">
    <property type="entry name" value="Kinase-like_dom_sf"/>
</dbReference>
<evidence type="ECO:0000313" key="1">
    <source>
        <dbReference type="EMBL" id="KAK6626202.1"/>
    </source>
</evidence>
<evidence type="ECO:0008006" key="3">
    <source>
        <dbReference type="Google" id="ProtNLM"/>
    </source>
</evidence>
<protein>
    <recommendedName>
        <fullName evidence="3">Protein kinase domain-containing protein</fullName>
    </recommendedName>
</protein>